<protein>
    <submittedName>
        <fullName evidence="2">Uncharacterized protein</fullName>
    </submittedName>
</protein>
<gene>
    <name evidence="2" type="ORF">BLNAU_11291</name>
</gene>
<name>A0ABQ9XPS6_9EUKA</name>
<dbReference type="EMBL" id="JARBJD010000087">
    <property type="protein sequence ID" value="KAK2953734.1"/>
    <property type="molecule type" value="Genomic_DNA"/>
</dbReference>
<evidence type="ECO:0000256" key="1">
    <source>
        <dbReference type="SAM" id="MobiDB-lite"/>
    </source>
</evidence>
<keyword evidence="3" id="KW-1185">Reference proteome</keyword>
<feature type="region of interest" description="Disordered" evidence="1">
    <location>
        <begin position="1"/>
        <end position="45"/>
    </location>
</feature>
<evidence type="ECO:0000313" key="2">
    <source>
        <dbReference type="EMBL" id="KAK2953734.1"/>
    </source>
</evidence>
<dbReference type="Proteomes" id="UP001281761">
    <property type="component" value="Unassembled WGS sequence"/>
</dbReference>
<accession>A0ABQ9XPS6</accession>
<proteinExistence type="predicted"/>
<reference evidence="2 3" key="1">
    <citation type="journal article" date="2022" name="bioRxiv">
        <title>Genomics of Preaxostyla Flagellates Illuminates Evolutionary Transitions and the Path Towards Mitochondrial Loss.</title>
        <authorList>
            <person name="Novak L.V.F."/>
            <person name="Treitli S.C."/>
            <person name="Pyrih J."/>
            <person name="Halakuc P."/>
            <person name="Pipaliya S.V."/>
            <person name="Vacek V."/>
            <person name="Brzon O."/>
            <person name="Soukal P."/>
            <person name="Eme L."/>
            <person name="Dacks J.B."/>
            <person name="Karnkowska A."/>
            <person name="Elias M."/>
            <person name="Hampl V."/>
        </authorList>
    </citation>
    <scope>NUCLEOTIDE SEQUENCE [LARGE SCALE GENOMIC DNA]</scope>
    <source>
        <strain evidence="2">NAU3</strain>
        <tissue evidence="2">Gut</tissue>
    </source>
</reference>
<sequence length="157" mass="17994">MMHLLNDYGDSDSDVELHQDPHSNSFSGAQTSFESPLKSEKKNLDPQLEQLETKFETVSSRIREDHKHGINIIEELSKVGNETPAEDLMEFVQRIGLDEHGTFACASGYIAFEHLSRDNYLQVRKEREEYTRKLSEEQDRALSAGKPYRTFYDAPPG</sequence>
<comment type="caution">
    <text evidence="2">The sequence shown here is derived from an EMBL/GenBank/DDBJ whole genome shotgun (WGS) entry which is preliminary data.</text>
</comment>
<feature type="compositionally biased region" description="Polar residues" evidence="1">
    <location>
        <begin position="22"/>
        <end position="34"/>
    </location>
</feature>
<organism evidence="2 3">
    <name type="scientific">Blattamonas nauphoetae</name>
    <dbReference type="NCBI Taxonomy" id="2049346"/>
    <lineage>
        <taxon>Eukaryota</taxon>
        <taxon>Metamonada</taxon>
        <taxon>Preaxostyla</taxon>
        <taxon>Oxymonadida</taxon>
        <taxon>Blattamonas</taxon>
    </lineage>
</organism>
<evidence type="ECO:0000313" key="3">
    <source>
        <dbReference type="Proteomes" id="UP001281761"/>
    </source>
</evidence>
<feature type="region of interest" description="Disordered" evidence="1">
    <location>
        <begin position="134"/>
        <end position="157"/>
    </location>
</feature>